<comment type="caution">
    <text evidence="1">The sequence shown here is derived from an EMBL/GenBank/DDBJ whole genome shotgun (WGS) entry which is preliminary data.</text>
</comment>
<organism evidence="1 2">
    <name type="scientific">Litoreibacter ponti</name>
    <dbReference type="NCBI Taxonomy" id="1510457"/>
    <lineage>
        <taxon>Bacteria</taxon>
        <taxon>Pseudomonadati</taxon>
        <taxon>Pseudomonadota</taxon>
        <taxon>Alphaproteobacteria</taxon>
        <taxon>Rhodobacterales</taxon>
        <taxon>Roseobacteraceae</taxon>
        <taxon>Litoreibacter</taxon>
    </lineage>
</organism>
<dbReference type="AlphaFoldDB" id="A0A2T6BER6"/>
<reference evidence="1 2" key="1">
    <citation type="submission" date="2018-04" db="EMBL/GenBank/DDBJ databases">
        <title>Genomic Encyclopedia of Archaeal and Bacterial Type Strains, Phase II (KMG-II): from individual species to whole genera.</title>
        <authorList>
            <person name="Goeker M."/>
        </authorList>
    </citation>
    <scope>NUCLEOTIDE SEQUENCE [LARGE SCALE GENOMIC DNA]</scope>
    <source>
        <strain evidence="1 2">DSM 100977</strain>
    </source>
</reference>
<protein>
    <submittedName>
        <fullName evidence="1">Uncharacterized protein</fullName>
    </submittedName>
</protein>
<proteinExistence type="predicted"/>
<evidence type="ECO:0000313" key="1">
    <source>
        <dbReference type="EMBL" id="PTX54524.1"/>
    </source>
</evidence>
<name>A0A2T6BER6_9RHOB</name>
<keyword evidence="2" id="KW-1185">Reference proteome</keyword>
<gene>
    <name evidence="1" type="ORF">C8N43_3339</name>
</gene>
<sequence>MADLGILISAVVLLAADAVTDDAAAAFKDLGFEPDIVAERTLLISGSEVLFESRFDTDIFMSEDGLRSLNKDASPLLARSLPVDALAPELRRRVMAIEFEASRDFGPVSFDQATTSSGQEAAMPTISAAVILKNPTDTQTAADGFGQLGFEVATISDGVLLLTGEVPVFEKGFGTDLTVDEAGAQRNLDGEMTRSLPMESLPTSLRDMVSEAEFEAPPDFGPGNF</sequence>
<dbReference type="RefSeq" id="WP_107846848.1">
    <property type="nucleotide sequence ID" value="NZ_QBKS01000002.1"/>
</dbReference>
<evidence type="ECO:0000313" key="2">
    <source>
        <dbReference type="Proteomes" id="UP000243978"/>
    </source>
</evidence>
<accession>A0A2T6BER6</accession>
<dbReference type="EMBL" id="QBKS01000002">
    <property type="protein sequence ID" value="PTX54524.1"/>
    <property type="molecule type" value="Genomic_DNA"/>
</dbReference>
<dbReference type="Proteomes" id="UP000243978">
    <property type="component" value="Unassembled WGS sequence"/>
</dbReference>